<dbReference type="Gene3D" id="1.10.357.10">
    <property type="entry name" value="Tetracycline Repressor, domain 2"/>
    <property type="match status" value="1"/>
</dbReference>
<evidence type="ECO:0000256" key="1">
    <source>
        <dbReference type="ARBA" id="ARBA00023015"/>
    </source>
</evidence>
<dbReference type="PROSITE" id="PS50977">
    <property type="entry name" value="HTH_TETR_2"/>
    <property type="match status" value="1"/>
</dbReference>
<keyword evidence="2 4" id="KW-0238">DNA-binding</keyword>
<proteinExistence type="predicted"/>
<feature type="DNA-binding region" description="H-T-H motif" evidence="4">
    <location>
        <begin position="33"/>
        <end position="52"/>
    </location>
</feature>
<dbReference type="InterPro" id="IPR001647">
    <property type="entry name" value="HTH_TetR"/>
</dbReference>
<keyword evidence="1" id="KW-0805">Transcription regulation</keyword>
<dbReference type="PANTHER" id="PTHR47506">
    <property type="entry name" value="TRANSCRIPTIONAL REGULATORY PROTEIN"/>
    <property type="match status" value="1"/>
</dbReference>
<comment type="caution">
    <text evidence="6">The sequence shown here is derived from an EMBL/GenBank/DDBJ whole genome shotgun (WGS) entry which is preliminary data.</text>
</comment>
<evidence type="ECO:0000313" key="6">
    <source>
        <dbReference type="EMBL" id="RUS98007.1"/>
    </source>
</evidence>
<dbReference type="AlphaFoldDB" id="A0A433UW48"/>
<protein>
    <recommendedName>
        <fullName evidence="5">HTH tetR-type domain-containing protein</fullName>
    </recommendedName>
</protein>
<dbReference type="SUPFAM" id="SSF46689">
    <property type="entry name" value="Homeodomain-like"/>
    <property type="match status" value="1"/>
</dbReference>
<dbReference type="SUPFAM" id="SSF48498">
    <property type="entry name" value="Tetracyclin repressor-like, C-terminal domain"/>
    <property type="match status" value="1"/>
</dbReference>
<keyword evidence="7" id="KW-1185">Reference proteome</keyword>
<dbReference type="PANTHER" id="PTHR47506:SF10">
    <property type="entry name" value="TRANSCRIPTIONAL REGULATORY PROTEIN"/>
    <property type="match status" value="1"/>
</dbReference>
<accession>A0A433UW48</accession>
<dbReference type="InterPro" id="IPR009057">
    <property type="entry name" value="Homeodomain-like_sf"/>
</dbReference>
<evidence type="ECO:0000256" key="2">
    <source>
        <dbReference type="ARBA" id="ARBA00023125"/>
    </source>
</evidence>
<feature type="domain" description="HTH tetR-type" evidence="5">
    <location>
        <begin position="10"/>
        <end position="70"/>
    </location>
</feature>
<evidence type="ECO:0000259" key="5">
    <source>
        <dbReference type="PROSITE" id="PS50977"/>
    </source>
</evidence>
<organism evidence="6 7">
    <name type="scientific">Dulcicalothrix desertica PCC 7102</name>
    <dbReference type="NCBI Taxonomy" id="232991"/>
    <lineage>
        <taxon>Bacteria</taxon>
        <taxon>Bacillati</taxon>
        <taxon>Cyanobacteriota</taxon>
        <taxon>Cyanophyceae</taxon>
        <taxon>Nostocales</taxon>
        <taxon>Calotrichaceae</taxon>
        <taxon>Dulcicalothrix</taxon>
    </lineage>
</organism>
<dbReference type="Proteomes" id="UP000271624">
    <property type="component" value="Unassembled WGS sequence"/>
</dbReference>
<reference evidence="6" key="2">
    <citation type="journal article" date="2019" name="Genome Biol. Evol.">
        <title>Day and night: Metabolic profiles and evolutionary relationships of six axenic non-marine cyanobacteria.</title>
        <authorList>
            <person name="Will S.E."/>
            <person name="Henke P."/>
            <person name="Boedeker C."/>
            <person name="Huang S."/>
            <person name="Brinkmann H."/>
            <person name="Rohde M."/>
            <person name="Jarek M."/>
            <person name="Friedl T."/>
            <person name="Seufert S."/>
            <person name="Schumacher M."/>
            <person name="Overmann J."/>
            <person name="Neumann-Schaal M."/>
            <person name="Petersen J."/>
        </authorList>
    </citation>
    <scope>NUCLEOTIDE SEQUENCE [LARGE SCALE GENOMIC DNA]</scope>
    <source>
        <strain evidence="6">PCC 7102</strain>
    </source>
</reference>
<evidence type="ECO:0000256" key="3">
    <source>
        <dbReference type="ARBA" id="ARBA00023163"/>
    </source>
</evidence>
<reference evidence="6" key="1">
    <citation type="submission" date="2018-12" db="EMBL/GenBank/DDBJ databases">
        <authorList>
            <person name="Will S."/>
            <person name="Neumann-Schaal M."/>
            <person name="Henke P."/>
        </authorList>
    </citation>
    <scope>NUCLEOTIDE SEQUENCE</scope>
    <source>
        <strain evidence="6">PCC 7102</strain>
    </source>
</reference>
<sequence length="198" mass="21973">MYMSRGPNKQFDPEVALSKAMEVFWARGYEAASLSELLDVMGIGKKSLYDTFGNKHSLFLKALEYYAKTEVKLMRDQLLAPGSPLENLEIVLQNLQQMHSLPGSKGCMLGTNIADFNTSDEEIASTLRRYLQDVEDAFCTAITRAQEVGELKQVAKPRDLARMLLCTTQGMALLGRTVDTEALLVSTVQAIMALLKES</sequence>
<gene>
    <name evidence="6" type="ORF">DSM106972_082260</name>
</gene>
<dbReference type="InterPro" id="IPR011075">
    <property type="entry name" value="TetR_C"/>
</dbReference>
<evidence type="ECO:0000313" key="7">
    <source>
        <dbReference type="Proteomes" id="UP000271624"/>
    </source>
</evidence>
<dbReference type="InterPro" id="IPR036271">
    <property type="entry name" value="Tet_transcr_reg_TetR-rel_C_sf"/>
</dbReference>
<dbReference type="EMBL" id="RSCL01000030">
    <property type="protein sequence ID" value="RUS98007.1"/>
    <property type="molecule type" value="Genomic_DNA"/>
</dbReference>
<evidence type="ECO:0000256" key="4">
    <source>
        <dbReference type="PROSITE-ProRule" id="PRU00335"/>
    </source>
</evidence>
<dbReference type="Pfam" id="PF00440">
    <property type="entry name" value="TetR_N"/>
    <property type="match status" value="1"/>
</dbReference>
<dbReference type="Pfam" id="PF16925">
    <property type="entry name" value="TetR_C_13"/>
    <property type="match status" value="1"/>
</dbReference>
<name>A0A433UW48_9CYAN</name>
<dbReference type="GO" id="GO:0003677">
    <property type="term" value="F:DNA binding"/>
    <property type="evidence" value="ECO:0007669"/>
    <property type="project" value="UniProtKB-UniRule"/>
</dbReference>
<dbReference type="Gene3D" id="1.10.10.60">
    <property type="entry name" value="Homeodomain-like"/>
    <property type="match status" value="1"/>
</dbReference>
<keyword evidence="3" id="KW-0804">Transcription</keyword>